<gene>
    <name evidence="1" type="ORF">BN850_0046170</name>
</gene>
<protein>
    <submittedName>
        <fullName evidence="1">WGS project CBMI000000000 data, contig CS3069_c000978</fullName>
    </submittedName>
</protein>
<accession>A0A090MHC8</accession>
<sequence>MLRLPPGLDDLIASYPDTAGAHFAYASLPLCRDIGGSLVQMLDNALPEQDSILLITNDYEVTQHESNLPTLNHHAMVMNYASFLSALELSLGPEGWHSRTSDESRSCLPRDTFVVLDLDPSLPSDCALTLLGLIQWAIGVETSHGTSMHILILSAADHEQLVSDLVHIRDTDRELRVAEKWQDDDCPPLDHVDEPKGNSALVGRICDSIRAEENKTQLIISFGGEYLTESLQYRLKELRGDQLKIVEVGAWDHSHEKFNSVRFPPLGVATVLLQVPPNITILPPCFRGYNTVHVILEERLDHTRSWHGDLGQIIEFDRILPTQHRWMQLWWVAQPGCGKKSVWSRRQSLDDFLQGGHSDHHLIEGVQLGGFMAAVYDAERWGIDPSLVLDHFIGPADRVDVTRRRLETQGVIRNRRFVLQGKEATIFRAMLPVVAYDHCVALFICLDSDPIVRTVKVNLALLLMGRPSMYSTIHDSLYWELRADGSKLNKLVDCCAGYTKAMAANGPLWLQMGLWNQDRYLRRCRAIDQFPSEQALRNRLGDISPSKVTLDQGDFPTVELRRLELRDRFSVTDLMSEEQEMEAFERGHEFDEAQQHHIQGHLFRAYMHLTSTSHEVNGTVSGYTLLPSMVAYYRLSCRLAMGGSFSAASLLNGDATNLRHLFVNSEVRVKNMVFECWNWAMIPVGVVQDWMDANRPDEDLLAVLMAVNNVRREISHEWPDAVLE</sequence>
<organism evidence="1">
    <name type="scientific">Fusarium clavum</name>
    <dbReference type="NCBI Taxonomy" id="2594811"/>
    <lineage>
        <taxon>Eukaryota</taxon>
        <taxon>Fungi</taxon>
        <taxon>Dikarya</taxon>
        <taxon>Ascomycota</taxon>
        <taxon>Pezizomycotina</taxon>
        <taxon>Sordariomycetes</taxon>
        <taxon>Hypocreomycetidae</taxon>
        <taxon>Hypocreales</taxon>
        <taxon>Nectriaceae</taxon>
        <taxon>Fusarium</taxon>
        <taxon>Fusarium incarnatum-equiseti species complex</taxon>
    </lineage>
</organism>
<comment type="caution">
    <text evidence="1">The sequence shown here is derived from an EMBL/GenBank/DDBJ whole genome shotgun (WGS) entry which is preliminary data.</text>
</comment>
<dbReference type="AlphaFoldDB" id="A0A090MHC8"/>
<evidence type="ECO:0000313" key="1">
    <source>
        <dbReference type="EMBL" id="CEG04352.1"/>
    </source>
</evidence>
<reference evidence="1" key="1">
    <citation type="submission" date="2013-05" db="EMBL/GenBank/DDBJ databases">
        <title>Draft genome sequences of six wheat associated Fusarium spp. isolates.</title>
        <authorList>
            <person name="Moolhuijzen P.M."/>
            <person name="Manners J.M."/>
            <person name="Wilcox S."/>
            <person name="Bellgard M.I."/>
            <person name="Gardiner D.M."/>
        </authorList>
    </citation>
    <scope>NUCLEOTIDE SEQUENCE</scope>
    <source>
        <strain evidence="1">CS3069</strain>
    </source>
</reference>
<proteinExistence type="predicted"/>
<name>A0A090MHC8_9HYPO</name>
<dbReference type="EMBL" id="CBMI010000976">
    <property type="protein sequence ID" value="CEG04352.1"/>
    <property type="molecule type" value="Genomic_DNA"/>
</dbReference>